<accession>A0A2U1JAD5</accession>
<evidence type="ECO:0000313" key="2">
    <source>
        <dbReference type="EMBL" id="PWA01923.1"/>
    </source>
</evidence>
<feature type="compositionally biased region" description="Polar residues" evidence="1">
    <location>
        <begin position="41"/>
        <end position="57"/>
    </location>
</feature>
<proteinExistence type="predicted"/>
<gene>
    <name evidence="2" type="ORF">BB558_001941</name>
</gene>
<dbReference type="Proteomes" id="UP000245591">
    <property type="component" value="Unassembled WGS sequence"/>
</dbReference>
<name>A0A2U1JAD5_SMIAN</name>
<reference evidence="2 3" key="1">
    <citation type="journal article" date="2018" name="MBio">
        <title>Comparative Genomics Reveals the Core Gene Toolbox for the Fungus-Insect Symbiosis.</title>
        <authorList>
            <person name="Wang Y."/>
            <person name="Stata M."/>
            <person name="Wang W."/>
            <person name="Stajich J.E."/>
            <person name="White M.M."/>
            <person name="Moncalvo J.M."/>
        </authorList>
    </citation>
    <scope>NUCLEOTIDE SEQUENCE [LARGE SCALE GENOMIC DNA]</scope>
    <source>
        <strain evidence="2 3">AUS-126-30</strain>
    </source>
</reference>
<dbReference type="EMBL" id="MBFU01000120">
    <property type="protein sequence ID" value="PWA01923.1"/>
    <property type="molecule type" value="Genomic_DNA"/>
</dbReference>
<dbReference type="AlphaFoldDB" id="A0A2U1JAD5"/>
<feature type="region of interest" description="Disordered" evidence="1">
    <location>
        <begin position="1"/>
        <end position="57"/>
    </location>
</feature>
<organism evidence="2 3">
    <name type="scientific">Smittium angustum</name>
    <dbReference type="NCBI Taxonomy" id="133377"/>
    <lineage>
        <taxon>Eukaryota</taxon>
        <taxon>Fungi</taxon>
        <taxon>Fungi incertae sedis</taxon>
        <taxon>Zoopagomycota</taxon>
        <taxon>Kickxellomycotina</taxon>
        <taxon>Harpellomycetes</taxon>
        <taxon>Harpellales</taxon>
        <taxon>Legeriomycetaceae</taxon>
        <taxon>Smittium</taxon>
    </lineage>
</organism>
<comment type="caution">
    <text evidence="2">The sequence shown here is derived from an EMBL/GenBank/DDBJ whole genome shotgun (WGS) entry which is preliminary data.</text>
</comment>
<evidence type="ECO:0000313" key="3">
    <source>
        <dbReference type="Proteomes" id="UP000245591"/>
    </source>
</evidence>
<sequence length="122" mass="14379">MQKYKLSKKNTYSQKRNRNSEQDDSDLIQTTSTKKKKEDNLQNIKNTSPQVPEEYNQSKSEEYIYFNTILHYTHSTLKSKSNKVPSLFPNSLVINAQSFSNNHYYKINSILKEIHNTRNSIE</sequence>
<protein>
    <submittedName>
        <fullName evidence="2">Uncharacterized protein</fullName>
    </submittedName>
</protein>
<evidence type="ECO:0000256" key="1">
    <source>
        <dbReference type="SAM" id="MobiDB-lite"/>
    </source>
</evidence>
<keyword evidence="3" id="KW-1185">Reference proteome</keyword>